<accession>A0ABW5JPI3</accession>
<feature type="region of interest" description="Disordered" evidence="2">
    <location>
        <begin position="270"/>
        <end position="289"/>
    </location>
</feature>
<evidence type="ECO:0000256" key="2">
    <source>
        <dbReference type="SAM" id="MobiDB-lite"/>
    </source>
</evidence>
<keyword evidence="5" id="KW-1185">Reference proteome</keyword>
<dbReference type="RefSeq" id="WP_390303419.1">
    <property type="nucleotide sequence ID" value="NZ_JBHULI010000025.1"/>
</dbReference>
<feature type="signal peptide" evidence="3">
    <location>
        <begin position="1"/>
        <end position="24"/>
    </location>
</feature>
<gene>
    <name evidence="4" type="ORF">ACFSVN_12805</name>
</gene>
<dbReference type="EMBL" id="JBHULI010000025">
    <property type="protein sequence ID" value="MFD2533327.1"/>
    <property type="molecule type" value="Genomic_DNA"/>
</dbReference>
<evidence type="ECO:0000313" key="4">
    <source>
        <dbReference type="EMBL" id="MFD2533327.1"/>
    </source>
</evidence>
<dbReference type="Pfam" id="PF13517">
    <property type="entry name" value="FG-GAP_3"/>
    <property type="match status" value="4"/>
</dbReference>
<comment type="caution">
    <text evidence="4">The sequence shown here is derived from an EMBL/GenBank/DDBJ whole genome shotgun (WGS) entry which is preliminary data.</text>
</comment>
<evidence type="ECO:0000313" key="5">
    <source>
        <dbReference type="Proteomes" id="UP001597460"/>
    </source>
</evidence>
<evidence type="ECO:0000256" key="1">
    <source>
        <dbReference type="ARBA" id="ARBA00022729"/>
    </source>
</evidence>
<dbReference type="SUPFAM" id="SSF69318">
    <property type="entry name" value="Integrin alpha N-terminal domain"/>
    <property type="match status" value="2"/>
</dbReference>
<proteinExistence type="predicted"/>
<name>A0ABW5JPI3_9BACT</name>
<dbReference type="PROSITE" id="PS51257">
    <property type="entry name" value="PROKAR_LIPOPROTEIN"/>
    <property type="match status" value="1"/>
</dbReference>
<dbReference type="InterPro" id="IPR028994">
    <property type="entry name" value="Integrin_alpha_N"/>
</dbReference>
<protein>
    <submittedName>
        <fullName evidence="4">FG-GAP repeat domain-containing protein</fullName>
    </submittedName>
</protein>
<evidence type="ECO:0000256" key="3">
    <source>
        <dbReference type="SAM" id="SignalP"/>
    </source>
</evidence>
<reference evidence="5" key="1">
    <citation type="journal article" date="2019" name="Int. J. Syst. Evol. Microbiol.">
        <title>The Global Catalogue of Microorganisms (GCM) 10K type strain sequencing project: providing services to taxonomists for standard genome sequencing and annotation.</title>
        <authorList>
            <consortium name="The Broad Institute Genomics Platform"/>
            <consortium name="The Broad Institute Genome Sequencing Center for Infectious Disease"/>
            <person name="Wu L."/>
            <person name="Ma J."/>
        </authorList>
    </citation>
    <scope>NUCLEOTIDE SEQUENCE [LARGE SCALE GENOMIC DNA]</scope>
    <source>
        <strain evidence="5">KCTC 52042</strain>
    </source>
</reference>
<dbReference type="Gene3D" id="2.130.10.130">
    <property type="entry name" value="Integrin alpha, N-terminal"/>
    <property type="match status" value="2"/>
</dbReference>
<sequence>MPRILTLSLISLTIVSGCAVSNSATDTGGSSPQSYQQDVDPFPVYDESGERLPFPFLGGFNAPRPQFVDIDDDGDPDLFVQENTDDLKYFEFQKEGDEFPLTWQTNKFQDLDIGEWFRFVDMDQDGDYDLLTEQPYSYIRYYRNEGTSQEPDFKLAADSLRDVNGEPIFSDRQNIPNVTDIDADGKLDLFIGRLEGTLTRYESVGRDENEIPQFELVTEFFEGIEIVKQFGTLHGANTMAFMDIDRDGDQDIFWGDFFEPSVLLLENTGDPANPEFQGEPRPFPPNDPVQTSGYNAPTLTDWGNDGDMDLFLGVLGGAYNANQTLGNNFYFYEQKSNGDFELQTRKFLNTIDVGNESIPATGDIDGDGDLDLLLANKIDPGPRNSSIVYIFENRGTQREPEFHQSGILDLPDDYHYAPTLADLNGDGLDDLLLGRWRGEVAYYQNTGDGFELVGETLLELPRGSNAVPELADLDGDGDMDLLLGQSGGGIAYFRNEGNAEEPDFKLVEDAFPGIEVRHRSTPALYDADGDGDLDLFLGSKVEGILFFRNTGDAGNPEFTEERSPFSFTVTQFVAPHFADLDGDGVAEFISGNKEGGIIYYEQ</sequence>
<organism evidence="4 5">
    <name type="scientific">Gracilimonas halophila</name>
    <dbReference type="NCBI Taxonomy" id="1834464"/>
    <lineage>
        <taxon>Bacteria</taxon>
        <taxon>Pseudomonadati</taxon>
        <taxon>Balneolota</taxon>
        <taxon>Balneolia</taxon>
        <taxon>Balneolales</taxon>
        <taxon>Balneolaceae</taxon>
        <taxon>Gracilimonas</taxon>
    </lineage>
</organism>
<dbReference type="Proteomes" id="UP001597460">
    <property type="component" value="Unassembled WGS sequence"/>
</dbReference>
<dbReference type="PANTHER" id="PTHR44103">
    <property type="entry name" value="PROPROTEIN CONVERTASE P"/>
    <property type="match status" value="1"/>
</dbReference>
<feature type="chain" id="PRO_5046676427" evidence="3">
    <location>
        <begin position="25"/>
        <end position="602"/>
    </location>
</feature>
<dbReference type="PANTHER" id="PTHR44103:SF1">
    <property type="entry name" value="PROPROTEIN CONVERTASE P"/>
    <property type="match status" value="1"/>
</dbReference>
<dbReference type="InterPro" id="IPR013517">
    <property type="entry name" value="FG-GAP"/>
</dbReference>
<keyword evidence="1 3" id="KW-0732">Signal</keyword>